<dbReference type="InterPro" id="IPR020845">
    <property type="entry name" value="AMP-binding_CS"/>
</dbReference>
<name>A0A6M6JLF9_9PSEU</name>
<dbReference type="Gene3D" id="3.30.300.30">
    <property type="match status" value="1"/>
</dbReference>
<evidence type="ECO:0000313" key="6">
    <source>
        <dbReference type="Proteomes" id="UP000505377"/>
    </source>
</evidence>
<dbReference type="InterPro" id="IPR000873">
    <property type="entry name" value="AMP-dep_synth/lig_dom"/>
</dbReference>
<dbReference type="RefSeq" id="WP_172161647.1">
    <property type="nucleotide sequence ID" value="NZ_CP053564.1"/>
</dbReference>
<dbReference type="KEGG" id="pbro:HOP40_22315"/>
<keyword evidence="2" id="KW-0436">Ligase</keyword>
<feature type="domain" description="AMP-binding enzyme C-terminal" evidence="4">
    <location>
        <begin position="434"/>
        <end position="509"/>
    </location>
</feature>
<dbReference type="PANTHER" id="PTHR43201">
    <property type="entry name" value="ACYL-COA SYNTHETASE"/>
    <property type="match status" value="1"/>
</dbReference>
<dbReference type="InterPro" id="IPR025110">
    <property type="entry name" value="AMP-bd_C"/>
</dbReference>
<accession>A0A6M6JLF9</accession>
<dbReference type="InterPro" id="IPR045851">
    <property type="entry name" value="AMP-bd_C_sf"/>
</dbReference>
<dbReference type="Pfam" id="PF00501">
    <property type="entry name" value="AMP-binding"/>
    <property type="match status" value="1"/>
</dbReference>
<comment type="similarity">
    <text evidence="1">Belongs to the ATP-dependent AMP-binding enzyme family.</text>
</comment>
<dbReference type="PROSITE" id="PS00455">
    <property type="entry name" value="AMP_BINDING"/>
    <property type="match status" value="1"/>
</dbReference>
<dbReference type="SUPFAM" id="SSF56801">
    <property type="entry name" value="Acetyl-CoA synthetase-like"/>
    <property type="match status" value="1"/>
</dbReference>
<dbReference type="PANTHER" id="PTHR43201:SF5">
    <property type="entry name" value="MEDIUM-CHAIN ACYL-COA LIGASE ACSF2, MITOCHONDRIAL"/>
    <property type="match status" value="1"/>
</dbReference>
<evidence type="ECO:0000256" key="2">
    <source>
        <dbReference type="ARBA" id="ARBA00022598"/>
    </source>
</evidence>
<proteinExistence type="inferred from homology"/>
<feature type="domain" description="AMP-dependent synthetase/ligase" evidence="3">
    <location>
        <begin position="22"/>
        <end position="384"/>
    </location>
</feature>
<dbReference type="Proteomes" id="UP000505377">
    <property type="component" value="Chromosome"/>
</dbReference>
<keyword evidence="6" id="KW-1185">Reference proteome</keyword>
<dbReference type="Pfam" id="PF13193">
    <property type="entry name" value="AMP-binding_C"/>
    <property type="match status" value="1"/>
</dbReference>
<organism evidence="5 6">
    <name type="scientific">Pseudonocardia broussonetiae</name>
    <dbReference type="NCBI Taxonomy" id="2736640"/>
    <lineage>
        <taxon>Bacteria</taxon>
        <taxon>Bacillati</taxon>
        <taxon>Actinomycetota</taxon>
        <taxon>Actinomycetes</taxon>
        <taxon>Pseudonocardiales</taxon>
        <taxon>Pseudonocardiaceae</taxon>
        <taxon>Pseudonocardia</taxon>
    </lineage>
</organism>
<gene>
    <name evidence="5" type="ORF">HOP40_22315</name>
</gene>
<evidence type="ECO:0000259" key="4">
    <source>
        <dbReference type="Pfam" id="PF13193"/>
    </source>
</evidence>
<dbReference type="InterPro" id="IPR042099">
    <property type="entry name" value="ANL_N_sf"/>
</dbReference>
<sequence length="521" mass="55375">MEQDTGTTAEAPPEHTVGEVLRTAAARWPERTALVDGAPGADRAWTFAEVLADSERVARALLRRFAPGEKVAVWASNSPEWVLVEFGAALAGLTLVTVNPAYLAPEVGFVLGQSRASGVVVEPEFRGRDLLAVVDEVRPRLDALREVVSLGDWAAFLDSGDPDVALPAVAPTDIAQVQYTSGTTGSPKGTLLTHRGLALNGRVFAEALGAGESDVWINPMPLFHTAGCGLTTLGALQTGGTHVVPPAFEPENVLDLFESRRGSVVLCVPTMLVRLLDDPSLAARDLSAWRLIALGGAPVAPDLVARAEKALGVAVTIGYGQTEASPYITHTLPDDPNPRWAHTVGRPLPHVEVRITDPASGAPLPPGEVGEIRTRGICVMAGYFDAPEATRAALEDGWLRTGDLGSLDADGYLRIQGRLKDMIIRGGENVYPREVEDVLHSHPAVAGAAVLGAPDPEWGETVAAVVQLREGASVDGVELERFCRQHLASFKTPRTWRFVDSFPQTASGKIQKFALRDLVGG</sequence>
<evidence type="ECO:0000313" key="5">
    <source>
        <dbReference type="EMBL" id="QJY48196.1"/>
    </source>
</evidence>
<dbReference type="GO" id="GO:0031956">
    <property type="term" value="F:medium-chain fatty acid-CoA ligase activity"/>
    <property type="evidence" value="ECO:0007669"/>
    <property type="project" value="TreeGrafter"/>
</dbReference>
<dbReference type="FunFam" id="3.30.300.30:FF:000008">
    <property type="entry name" value="2,3-dihydroxybenzoate-AMP ligase"/>
    <property type="match status" value="1"/>
</dbReference>
<evidence type="ECO:0000259" key="3">
    <source>
        <dbReference type="Pfam" id="PF00501"/>
    </source>
</evidence>
<dbReference type="AlphaFoldDB" id="A0A6M6JLF9"/>
<evidence type="ECO:0000256" key="1">
    <source>
        <dbReference type="ARBA" id="ARBA00006432"/>
    </source>
</evidence>
<dbReference type="Gene3D" id="3.40.50.12780">
    <property type="entry name" value="N-terminal domain of ligase-like"/>
    <property type="match status" value="1"/>
</dbReference>
<protein>
    <submittedName>
        <fullName evidence="5">AMP-binding protein</fullName>
    </submittedName>
</protein>
<dbReference type="GO" id="GO:0006631">
    <property type="term" value="P:fatty acid metabolic process"/>
    <property type="evidence" value="ECO:0007669"/>
    <property type="project" value="TreeGrafter"/>
</dbReference>
<reference evidence="5 6" key="1">
    <citation type="submission" date="2020-05" db="EMBL/GenBank/DDBJ databases">
        <authorList>
            <person name="Mo P."/>
        </authorList>
    </citation>
    <scope>NUCLEOTIDE SEQUENCE [LARGE SCALE GENOMIC DNA]</scope>
    <source>
        <strain evidence="5 6">Gen01</strain>
    </source>
</reference>
<dbReference type="EMBL" id="CP053564">
    <property type="protein sequence ID" value="QJY48196.1"/>
    <property type="molecule type" value="Genomic_DNA"/>
</dbReference>